<evidence type="ECO:0008006" key="18">
    <source>
        <dbReference type="Google" id="ProtNLM"/>
    </source>
</evidence>
<dbReference type="AlphaFoldDB" id="A0A452IH25"/>
<comment type="cofactor">
    <cofactor evidence="1 13">
        <name>heme</name>
        <dbReference type="ChEBI" id="CHEBI:30413"/>
    </cofactor>
</comment>
<reference evidence="16" key="2">
    <citation type="submission" date="2025-08" db="UniProtKB">
        <authorList>
            <consortium name="Ensembl"/>
        </authorList>
    </citation>
    <scope>IDENTIFICATION</scope>
</reference>
<keyword evidence="9 14" id="KW-0560">Oxidoreductase</keyword>
<organism evidence="16 17">
    <name type="scientific">Gopherus agassizii</name>
    <name type="common">Agassiz's desert tortoise</name>
    <dbReference type="NCBI Taxonomy" id="38772"/>
    <lineage>
        <taxon>Eukaryota</taxon>
        <taxon>Metazoa</taxon>
        <taxon>Chordata</taxon>
        <taxon>Craniata</taxon>
        <taxon>Vertebrata</taxon>
        <taxon>Euteleostomi</taxon>
        <taxon>Archelosauria</taxon>
        <taxon>Testudinata</taxon>
        <taxon>Testudines</taxon>
        <taxon>Cryptodira</taxon>
        <taxon>Durocryptodira</taxon>
        <taxon>Testudinoidea</taxon>
        <taxon>Testudinidae</taxon>
        <taxon>Gopherus</taxon>
    </lineage>
</organism>
<evidence type="ECO:0000256" key="5">
    <source>
        <dbReference type="ARBA" id="ARBA00022617"/>
    </source>
</evidence>
<evidence type="ECO:0000256" key="1">
    <source>
        <dbReference type="ARBA" id="ARBA00001971"/>
    </source>
</evidence>
<evidence type="ECO:0000256" key="12">
    <source>
        <dbReference type="ARBA" id="ARBA00023136"/>
    </source>
</evidence>
<dbReference type="SUPFAM" id="SSF48264">
    <property type="entry name" value="Cytochrome P450"/>
    <property type="match status" value="1"/>
</dbReference>
<dbReference type="FunFam" id="1.10.630.10:FF:000238">
    <property type="entry name" value="Cytochrome P450 2A6"/>
    <property type="match status" value="1"/>
</dbReference>
<dbReference type="InterPro" id="IPR036396">
    <property type="entry name" value="Cyt_P450_sf"/>
</dbReference>
<keyword evidence="5 13" id="KW-0349">Heme</keyword>
<evidence type="ECO:0000256" key="4">
    <source>
        <dbReference type="ARBA" id="ARBA00010617"/>
    </source>
</evidence>
<keyword evidence="17" id="KW-1185">Reference proteome</keyword>
<feature type="transmembrane region" description="Helical" evidence="15">
    <location>
        <begin position="318"/>
        <end position="340"/>
    </location>
</feature>
<dbReference type="GO" id="GO:0005789">
    <property type="term" value="C:endoplasmic reticulum membrane"/>
    <property type="evidence" value="ECO:0007669"/>
    <property type="project" value="UniProtKB-SubCell"/>
</dbReference>
<evidence type="ECO:0000313" key="16">
    <source>
        <dbReference type="Ensembl" id="ENSGAGP00000027288.1"/>
    </source>
</evidence>
<keyword evidence="6 13" id="KW-0479">Metal-binding</keyword>
<feature type="binding site" description="axial binding residue" evidence="13">
    <location>
        <position position="462"/>
    </location>
    <ligand>
        <name>heme</name>
        <dbReference type="ChEBI" id="CHEBI:30413"/>
    </ligand>
    <ligandPart>
        <name>Fe</name>
        <dbReference type="ChEBI" id="CHEBI:18248"/>
    </ligandPart>
</feature>
<keyword evidence="15" id="KW-1133">Transmembrane helix</keyword>
<evidence type="ECO:0000256" key="11">
    <source>
        <dbReference type="ARBA" id="ARBA00023033"/>
    </source>
</evidence>
<dbReference type="GO" id="GO:0042448">
    <property type="term" value="P:progesterone metabolic process"/>
    <property type="evidence" value="ECO:0007669"/>
    <property type="project" value="TreeGrafter"/>
</dbReference>
<evidence type="ECO:0000256" key="6">
    <source>
        <dbReference type="ARBA" id="ARBA00022723"/>
    </source>
</evidence>
<dbReference type="PANTHER" id="PTHR24289">
    <property type="entry name" value="STEROID 17-ALPHA-HYDROXYLASE/17,20 LYASE"/>
    <property type="match status" value="1"/>
</dbReference>
<evidence type="ECO:0000256" key="2">
    <source>
        <dbReference type="ARBA" id="ARBA00004174"/>
    </source>
</evidence>
<evidence type="ECO:0000256" key="14">
    <source>
        <dbReference type="RuleBase" id="RU000461"/>
    </source>
</evidence>
<keyword evidence="10 13" id="KW-0408">Iron</keyword>
<dbReference type="InterPro" id="IPR001128">
    <property type="entry name" value="Cyt_P450"/>
</dbReference>
<proteinExistence type="inferred from homology"/>
<evidence type="ECO:0000313" key="17">
    <source>
        <dbReference type="Proteomes" id="UP000291020"/>
    </source>
</evidence>
<dbReference type="GO" id="GO:0020037">
    <property type="term" value="F:heme binding"/>
    <property type="evidence" value="ECO:0007669"/>
    <property type="project" value="InterPro"/>
</dbReference>
<evidence type="ECO:0000256" key="9">
    <source>
        <dbReference type="ARBA" id="ARBA00023002"/>
    </source>
</evidence>
<dbReference type="GO" id="GO:0042446">
    <property type="term" value="P:hormone biosynthetic process"/>
    <property type="evidence" value="ECO:0007669"/>
    <property type="project" value="TreeGrafter"/>
</dbReference>
<keyword evidence="7" id="KW-0256">Endoplasmic reticulum</keyword>
<dbReference type="InterPro" id="IPR002401">
    <property type="entry name" value="Cyt_P450_E_grp-I"/>
</dbReference>
<evidence type="ECO:0000256" key="8">
    <source>
        <dbReference type="ARBA" id="ARBA00022848"/>
    </source>
</evidence>
<dbReference type="PRINTS" id="PR00385">
    <property type="entry name" value="P450"/>
</dbReference>
<keyword evidence="12 15" id="KW-0472">Membrane</keyword>
<reference evidence="16" key="3">
    <citation type="submission" date="2025-09" db="UniProtKB">
        <authorList>
            <consortium name="Ensembl"/>
        </authorList>
    </citation>
    <scope>IDENTIFICATION</scope>
</reference>
<comment type="subcellular location">
    <subcellularLocation>
        <location evidence="3">Endoplasmic reticulum membrane</location>
        <topology evidence="3">Peripheral membrane protein</topology>
    </subcellularLocation>
    <subcellularLocation>
        <location evidence="2">Microsome membrane</location>
        <topology evidence="2">Peripheral membrane protein</topology>
    </subcellularLocation>
</comment>
<dbReference type="GO" id="GO:0004508">
    <property type="term" value="F:steroid 17-alpha-monooxygenase activity"/>
    <property type="evidence" value="ECO:0007669"/>
    <property type="project" value="TreeGrafter"/>
</dbReference>
<dbReference type="InterPro" id="IPR017972">
    <property type="entry name" value="Cyt_P450_CS"/>
</dbReference>
<name>A0A452IH25_9SAUR</name>
<dbReference type="Proteomes" id="UP000291020">
    <property type="component" value="Unassembled WGS sequence"/>
</dbReference>
<keyword evidence="8" id="KW-0492">Microsome</keyword>
<evidence type="ECO:0000256" key="10">
    <source>
        <dbReference type="ARBA" id="ARBA00023004"/>
    </source>
</evidence>
<dbReference type="PRINTS" id="PR00463">
    <property type="entry name" value="EP450I"/>
</dbReference>
<feature type="transmembrane region" description="Helical" evidence="15">
    <location>
        <begin position="22"/>
        <end position="39"/>
    </location>
</feature>
<dbReference type="PROSITE" id="PS00086">
    <property type="entry name" value="CYTOCHROME_P450"/>
    <property type="match status" value="1"/>
</dbReference>
<feature type="transmembrane region" description="Helical" evidence="15">
    <location>
        <begin position="293"/>
        <end position="312"/>
    </location>
</feature>
<dbReference type="Gene3D" id="1.10.630.10">
    <property type="entry name" value="Cytochrome P450"/>
    <property type="match status" value="1"/>
</dbReference>
<dbReference type="Ensembl" id="ENSGAGT00000030997.1">
    <property type="protein sequence ID" value="ENSGAGP00000027288.1"/>
    <property type="gene ID" value="ENSGAGG00000019541.1"/>
</dbReference>
<keyword evidence="15" id="KW-0812">Transmembrane</keyword>
<comment type="similarity">
    <text evidence="4 14">Belongs to the cytochrome P450 family.</text>
</comment>
<accession>A0A452IH25</accession>
<dbReference type="Pfam" id="PF00067">
    <property type="entry name" value="p450"/>
    <property type="match status" value="1"/>
</dbReference>
<evidence type="ECO:0000256" key="3">
    <source>
        <dbReference type="ARBA" id="ARBA00004406"/>
    </source>
</evidence>
<keyword evidence="11 14" id="KW-0503">Monooxygenase</keyword>
<dbReference type="GO" id="GO:0005506">
    <property type="term" value="F:iron ion binding"/>
    <property type="evidence" value="ECO:0007669"/>
    <property type="project" value="InterPro"/>
</dbReference>
<dbReference type="PANTHER" id="PTHR24289:SF22">
    <property type="entry name" value="CYTOCHROME P450 1A"/>
    <property type="match status" value="1"/>
</dbReference>
<reference evidence="17" key="1">
    <citation type="journal article" date="2017" name="PLoS ONE">
        <title>The Agassiz's desert tortoise genome provides a resource for the conservation of a threatened species.</title>
        <authorList>
            <person name="Tollis M."/>
            <person name="DeNardo D.F."/>
            <person name="Cornelius J.A."/>
            <person name="Dolby G.A."/>
            <person name="Edwards T."/>
            <person name="Henen B.T."/>
            <person name="Karl A.E."/>
            <person name="Murphy R.W."/>
            <person name="Kusumi K."/>
        </authorList>
    </citation>
    <scope>NUCLEOTIDE SEQUENCE [LARGE SCALE GENOMIC DNA]</scope>
</reference>
<evidence type="ECO:0000256" key="7">
    <source>
        <dbReference type="ARBA" id="ARBA00022824"/>
    </source>
</evidence>
<evidence type="ECO:0000256" key="13">
    <source>
        <dbReference type="PIRSR" id="PIRSR602401-1"/>
    </source>
</evidence>
<evidence type="ECO:0000256" key="15">
    <source>
        <dbReference type="SAM" id="Phobius"/>
    </source>
</evidence>
<protein>
    <recommendedName>
        <fullName evidence="18">Unspecific monooxygenase</fullName>
    </recommendedName>
</protein>
<sequence length="516" mass="58614">GRDPAPNIAGAGHPAKISLSEVMAALFTMTFILISVRIISNMTKKNILPPGPWPLPIVGNLLQLGEHPHLSFIQMRKNYGDVFLLKLGMVPVVVVNGLDTVKQVLLRDAESFAGRPKMHTFSFFADGKSLSFSVEYGESWKLHKKIASKALRSFSKSEAKTSSCSCHLEEHVCAEASALVKMFLELSLEKGAFDPTGITTCTVANVVCALCFGKRYEYNDEEFLSMIRINADFLKATSVVNPADFIPWFRYLPIPAVKAAHGFYEILNNLIAQRVEEHYTTYDKVRLQNYRPITAVFLMFCVCVCVFNPIFIKAAFWLPIYFAGFDTVATCLFWIFLYLVNNPDIQTKIQEEIDGKIGLRSPRFDDRKDLHYTEAFISEILRHTSFIPLTIPHRATKETILNGYLIPQDTCIFVNMYQVNHDETLWENADLFRPERFLNENSELNKSLIEKVLVFGMGIRKCLGEDIARNEIFIILTTILQQLKLEKCLQDQLDLTPVYGLSMKPKPYQIQVALHT</sequence>